<dbReference type="RefSeq" id="XP_013258732.1">
    <property type="nucleotide sequence ID" value="XM_013403278.1"/>
</dbReference>
<accession>A0A072P8S8</accession>
<protein>
    <recommendedName>
        <fullName evidence="3">Transcription factor domain-containing protein</fullName>
    </recommendedName>
</protein>
<dbReference type="VEuPathDB" id="FungiDB:A1O9_07723"/>
<dbReference type="Proteomes" id="UP000027920">
    <property type="component" value="Unassembled WGS sequence"/>
</dbReference>
<dbReference type="HOGENOM" id="CLU_687114_0_0_1"/>
<dbReference type="AlphaFoldDB" id="A0A072P8S8"/>
<evidence type="ECO:0008006" key="3">
    <source>
        <dbReference type="Google" id="ProtNLM"/>
    </source>
</evidence>
<dbReference type="OrthoDB" id="40579at2759"/>
<evidence type="ECO:0000313" key="1">
    <source>
        <dbReference type="EMBL" id="KEF56142.1"/>
    </source>
</evidence>
<dbReference type="GeneID" id="25282636"/>
<name>A0A072P8S8_9EURO</name>
<organism evidence="1 2">
    <name type="scientific">Exophiala aquamarina CBS 119918</name>
    <dbReference type="NCBI Taxonomy" id="1182545"/>
    <lineage>
        <taxon>Eukaryota</taxon>
        <taxon>Fungi</taxon>
        <taxon>Dikarya</taxon>
        <taxon>Ascomycota</taxon>
        <taxon>Pezizomycotina</taxon>
        <taxon>Eurotiomycetes</taxon>
        <taxon>Chaetothyriomycetidae</taxon>
        <taxon>Chaetothyriales</taxon>
        <taxon>Herpotrichiellaceae</taxon>
        <taxon>Exophiala</taxon>
    </lineage>
</organism>
<proteinExistence type="predicted"/>
<keyword evidence="2" id="KW-1185">Reference proteome</keyword>
<reference evidence="1 2" key="1">
    <citation type="submission" date="2013-03" db="EMBL/GenBank/DDBJ databases">
        <title>The Genome Sequence of Exophiala aquamarina CBS 119918.</title>
        <authorList>
            <consortium name="The Broad Institute Genomics Platform"/>
            <person name="Cuomo C."/>
            <person name="de Hoog S."/>
            <person name="Gorbushina A."/>
            <person name="Walker B."/>
            <person name="Young S.K."/>
            <person name="Zeng Q."/>
            <person name="Gargeya S."/>
            <person name="Fitzgerald M."/>
            <person name="Haas B."/>
            <person name="Abouelleil A."/>
            <person name="Allen A.W."/>
            <person name="Alvarado L."/>
            <person name="Arachchi H.M."/>
            <person name="Berlin A.M."/>
            <person name="Chapman S.B."/>
            <person name="Gainer-Dewar J."/>
            <person name="Goldberg J."/>
            <person name="Griggs A."/>
            <person name="Gujja S."/>
            <person name="Hansen M."/>
            <person name="Howarth C."/>
            <person name="Imamovic A."/>
            <person name="Ireland A."/>
            <person name="Larimer J."/>
            <person name="McCowan C."/>
            <person name="Murphy C."/>
            <person name="Pearson M."/>
            <person name="Poon T.W."/>
            <person name="Priest M."/>
            <person name="Roberts A."/>
            <person name="Saif S."/>
            <person name="Shea T."/>
            <person name="Sisk P."/>
            <person name="Sykes S."/>
            <person name="Wortman J."/>
            <person name="Nusbaum C."/>
            <person name="Birren B."/>
        </authorList>
    </citation>
    <scope>NUCLEOTIDE SEQUENCE [LARGE SCALE GENOMIC DNA]</scope>
    <source>
        <strain evidence="1 2">CBS 119918</strain>
    </source>
</reference>
<gene>
    <name evidence="1" type="ORF">A1O9_07723</name>
</gene>
<sequence>MCSYLRTEPDINDDLGEQDFSTLENAYAILNQVVCAVRLSGFLSLANILAQESPTSERQTWIDRGYTTNLVFAVFRLGSHLSCVLNLPPLLRFEEFDLPFPPTNAAWNASDEDWKRTLDDDPPHRTHGAFNYLTILALSRLSPVDRLKLPGYYTQQDFELGLCTMQSRLWEETQCQRLSHELAMGQSHLELDEPRDKPAPFHGGFGQSWPVLLGIWRVTMEQFRRSPSRYSGVESEKEAYFTGITLYHASLIRAHSDYSLIRRLAFALCEGSTPSNYIRQWELNIQDWTRSHEIREALWHAAQIVRCFADETQTPDKRVGQDCIVTCVATDCLFRAGLVIWVHVRSTMACDLCGPTAAMPEDLHQRYCSNRDREAVELTTLDQSSRRYENWLRRRGRSCVEGVLVCACRMPILLKRCCELLRETTRNSNLLKRYLDIFETLMKHR</sequence>
<dbReference type="STRING" id="1182545.A0A072P8S8"/>
<comment type="caution">
    <text evidence="1">The sequence shown here is derived from an EMBL/GenBank/DDBJ whole genome shotgun (WGS) entry which is preliminary data.</text>
</comment>
<evidence type="ECO:0000313" key="2">
    <source>
        <dbReference type="Proteomes" id="UP000027920"/>
    </source>
</evidence>
<dbReference type="EMBL" id="AMGV01000006">
    <property type="protein sequence ID" value="KEF56142.1"/>
    <property type="molecule type" value="Genomic_DNA"/>
</dbReference>